<dbReference type="Pfam" id="PF22725">
    <property type="entry name" value="GFO_IDH_MocA_C3"/>
    <property type="match status" value="1"/>
</dbReference>
<organism evidence="3 4">
    <name type="scientific">Candidatus Nucleicultrix amoebiphila FS5</name>
    <dbReference type="NCBI Taxonomy" id="1414854"/>
    <lineage>
        <taxon>Bacteria</taxon>
        <taxon>Pseudomonadati</taxon>
        <taxon>Pseudomonadota</taxon>
        <taxon>Alphaproteobacteria</taxon>
        <taxon>Holosporales</taxon>
        <taxon>Candidatus Nucleicultricaceae</taxon>
        <taxon>Candidatus Nucleicultrix</taxon>
    </lineage>
</organism>
<evidence type="ECO:0000259" key="1">
    <source>
        <dbReference type="Pfam" id="PF01408"/>
    </source>
</evidence>
<dbReference type="SUPFAM" id="SSF51735">
    <property type="entry name" value="NAD(P)-binding Rossmann-fold domains"/>
    <property type="match status" value="1"/>
</dbReference>
<protein>
    <recommendedName>
        <fullName evidence="5">Oxidoreductase</fullName>
    </recommendedName>
</protein>
<evidence type="ECO:0000259" key="2">
    <source>
        <dbReference type="Pfam" id="PF22725"/>
    </source>
</evidence>
<keyword evidence="4" id="KW-1185">Reference proteome</keyword>
<proteinExistence type="predicted"/>
<dbReference type="Pfam" id="PF01408">
    <property type="entry name" value="GFO_IDH_MocA"/>
    <property type="match status" value="1"/>
</dbReference>
<sequence>MDKKIHIAVIGCGRVSGHHVRAINKNPHLKLAAISDLSVKRMDEICGVDKVPHYQNYHTMLENHPEIDAVAIITPSGMHFEHAFDVVNIYKKHVIIEKPIVMTLKQGEILGEAAIKNSVQVFPVHQYRFNRCVQRIRKAILENELGRIQLATVRMRWCRPQSYYDRDPWRGTFALDGGCCTNQGIHHLDLLRYLNGDIKRINCMMRTFGSNIEVEDTVIAIAEFENGALGNIEITTAARPHDFESSLSIVGSKGLAMLGGSFTDKLIEFSPRPSDAIDFSDNFEDAYGLGHENIYMGVLNAILYDEKPAVEFLDAMNTMKLLHAMYVSAEKNTWVNLDEGLSSLQLGRQDNTLAQPYRVTKIKA</sequence>
<feature type="domain" description="GFO/IDH/MocA-like oxidoreductase" evidence="2">
    <location>
        <begin position="133"/>
        <end position="255"/>
    </location>
</feature>
<dbReference type="Gene3D" id="3.30.360.10">
    <property type="entry name" value="Dihydrodipicolinate Reductase, domain 2"/>
    <property type="match status" value="1"/>
</dbReference>
<dbReference type="EMBL" id="CP008743">
    <property type="protein sequence ID" value="ARN85045.1"/>
    <property type="molecule type" value="Genomic_DNA"/>
</dbReference>
<dbReference type="PANTHER" id="PTHR43249">
    <property type="entry name" value="UDP-N-ACETYL-2-AMINO-2-DEOXY-D-GLUCURONATE OXIDASE"/>
    <property type="match status" value="1"/>
</dbReference>
<dbReference type="AlphaFoldDB" id="A0A1W6N599"/>
<dbReference type="InterPro" id="IPR055170">
    <property type="entry name" value="GFO_IDH_MocA-like_dom"/>
</dbReference>
<evidence type="ECO:0000313" key="4">
    <source>
        <dbReference type="Proteomes" id="UP000237351"/>
    </source>
</evidence>
<dbReference type="KEGG" id="naf:GQ61_06800"/>
<dbReference type="GO" id="GO:0000166">
    <property type="term" value="F:nucleotide binding"/>
    <property type="evidence" value="ECO:0007669"/>
    <property type="project" value="InterPro"/>
</dbReference>
<dbReference type="Gene3D" id="3.40.50.720">
    <property type="entry name" value="NAD(P)-binding Rossmann-like Domain"/>
    <property type="match status" value="1"/>
</dbReference>
<evidence type="ECO:0000313" key="3">
    <source>
        <dbReference type="EMBL" id="ARN85045.1"/>
    </source>
</evidence>
<dbReference type="Proteomes" id="UP000237351">
    <property type="component" value="Chromosome"/>
</dbReference>
<dbReference type="STRING" id="1414854.GQ61_06800"/>
<dbReference type="InterPro" id="IPR000683">
    <property type="entry name" value="Gfo/Idh/MocA-like_OxRdtase_N"/>
</dbReference>
<gene>
    <name evidence="3" type="ORF">GQ61_06800</name>
</gene>
<dbReference type="InterPro" id="IPR036291">
    <property type="entry name" value="NAD(P)-bd_dom_sf"/>
</dbReference>
<reference evidence="3 4" key="1">
    <citation type="submission" date="2014-06" db="EMBL/GenBank/DDBJ databases">
        <title>The genome of the endonuclear symbiont Nucleicultrix amoebiphila.</title>
        <authorList>
            <person name="Schulz F."/>
            <person name="Horn M."/>
        </authorList>
    </citation>
    <scope>NUCLEOTIDE SEQUENCE [LARGE SCALE GENOMIC DNA]</scope>
    <source>
        <strain evidence="3 4">FS5</strain>
    </source>
</reference>
<dbReference type="InterPro" id="IPR052515">
    <property type="entry name" value="Gfo/Idh/MocA_Oxidoreductase"/>
</dbReference>
<dbReference type="PANTHER" id="PTHR43249:SF1">
    <property type="entry name" value="D-GLUCOSIDE 3-DEHYDROGENASE"/>
    <property type="match status" value="1"/>
</dbReference>
<dbReference type="OrthoDB" id="9781031at2"/>
<name>A0A1W6N599_9PROT</name>
<accession>A0A1W6N599</accession>
<dbReference type="SUPFAM" id="SSF55347">
    <property type="entry name" value="Glyceraldehyde-3-phosphate dehydrogenase-like, C-terminal domain"/>
    <property type="match status" value="1"/>
</dbReference>
<evidence type="ECO:0008006" key="5">
    <source>
        <dbReference type="Google" id="ProtNLM"/>
    </source>
</evidence>
<feature type="domain" description="Gfo/Idh/MocA-like oxidoreductase N-terminal" evidence="1">
    <location>
        <begin position="5"/>
        <end position="123"/>
    </location>
</feature>
<dbReference type="RefSeq" id="WP_085784561.1">
    <property type="nucleotide sequence ID" value="NZ_CP008743.1"/>
</dbReference>